<reference evidence="13" key="1">
    <citation type="submission" date="2010-03" db="EMBL/GenBank/DDBJ databases">
        <title>The genome sequence of Synergistetes sp. SGP1.</title>
        <authorList>
            <consortium name="metaHIT consortium -- http://www.metahit.eu/"/>
            <person name="Pajon A."/>
            <person name="Turner K."/>
            <person name="Parkhill J."/>
            <person name="Wade W."/>
            <person name="Vartoukian S."/>
        </authorList>
    </citation>
    <scope>NUCLEOTIDE SEQUENCE [LARGE SCALE GENOMIC DNA]</scope>
    <source>
        <strain evidence="13">SGP1</strain>
    </source>
</reference>
<dbReference type="InterPro" id="IPR006685">
    <property type="entry name" value="MscS_channel_2nd"/>
</dbReference>
<evidence type="ECO:0000259" key="11">
    <source>
        <dbReference type="Pfam" id="PF21082"/>
    </source>
</evidence>
<feature type="chain" id="PRO_5044504021" evidence="9">
    <location>
        <begin position="36"/>
        <end position="756"/>
    </location>
</feature>
<dbReference type="InterPro" id="IPR011014">
    <property type="entry name" value="MscS_channel_TM-2"/>
</dbReference>
<dbReference type="Proteomes" id="UP000008957">
    <property type="component" value="Chromosome"/>
</dbReference>
<keyword evidence="5 8" id="KW-1133">Transmembrane helix</keyword>
<feature type="signal peptide" evidence="9">
    <location>
        <begin position="1"/>
        <end position="35"/>
    </location>
</feature>
<evidence type="ECO:0000256" key="5">
    <source>
        <dbReference type="ARBA" id="ARBA00022989"/>
    </source>
</evidence>
<dbReference type="InterPro" id="IPR011066">
    <property type="entry name" value="MscS_channel_C_sf"/>
</dbReference>
<dbReference type="PANTHER" id="PTHR30347">
    <property type="entry name" value="POTASSIUM CHANNEL RELATED"/>
    <property type="match status" value="1"/>
</dbReference>
<dbReference type="SUPFAM" id="SSF50182">
    <property type="entry name" value="Sm-like ribonucleoproteins"/>
    <property type="match status" value="1"/>
</dbReference>
<dbReference type="SUPFAM" id="SSF82689">
    <property type="entry name" value="Mechanosensitive channel protein MscS (YggB), C-terminal domain"/>
    <property type="match status" value="1"/>
</dbReference>
<dbReference type="InterPro" id="IPR023408">
    <property type="entry name" value="MscS_beta-dom_sf"/>
</dbReference>
<evidence type="ECO:0000256" key="8">
    <source>
        <dbReference type="SAM" id="Phobius"/>
    </source>
</evidence>
<evidence type="ECO:0000256" key="7">
    <source>
        <dbReference type="SAM" id="Coils"/>
    </source>
</evidence>
<dbReference type="Gene3D" id="1.10.287.1260">
    <property type="match status" value="1"/>
</dbReference>
<dbReference type="InterPro" id="IPR052702">
    <property type="entry name" value="MscS-like_channel"/>
</dbReference>
<dbReference type="PANTHER" id="PTHR30347:SF1">
    <property type="entry name" value="MECHANOSENSITIVE CHANNEL MSCK"/>
    <property type="match status" value="1"/>
</dbReference>
<dbReference type="Pfam" id="PF00924">
    <property type="entry name" value="MS_channel_2nd"/>
    <property type="match status" value="1"/>
</dbReference>
<feature type="transmembrane region" description="Helical" evidence="8">
    <location>
        <begin position="556"/>
        <end position="576"/>
    </location>
</feature>
<keyword evidence="7" id="KW-0175">Coiled coil</keyword>
<feature type="domain" description="Mechanosensitive ion channel MscS" evidence="10">
    <location>
        <begin position="574"/>
        <end position="640"/>
    </location>
</feature>
<evidence type="ECO:0000256" key="9">
    <source>
        <dbReference type="SAM" id="SignalP"/>
    </source>
</evidence>
<keyword evidence="6 8" id="KW-0472">Membrane</keyword>
<organism evidence="12 13">
    <name type="scientific">Fretibacterium fastidiosum</name>
    <dbReference type="NCBI Taxonomy" id="651822"/>
    <lineage>
        <taxon>Bacteria</taxon>
        <taxon>Thermotogati</taxon>
        <taxon>Synergistota</taxon>
        <taxon>Synergistia</taxon>
        <taxon>Synergistales</taxon>
        <taxon>Aminobacteriaceae</taxon>
        <taxon>Fretibacterium</taxon>
    </lineage>
</organism>
<dbReference type="SUPFAM" id="SSF82861">
    <property type="entry name" value="Mechanosensitive channel protein MscS (YggB), transmembrane region"/>
    <property type="match status" value="1"/>
</dbReference>
<sequence length="756" mass="83803">MTSGRALRVGSPAGRLLLAVLLALTPLLRPMAAGAAEDWTPPTDVVQAQDEISRDIAQRQAAVEAELGDGKLTSIDIAARMRQLDRLIATASEDAAGWGFSAEQREQYARLLSDLSLDWSAYNSMLQSQPPRATDASGLPASQDLPAVADIDFSDDLLMRIQKAANELDVQMFYLQSKLGVLKLSQSDIESLKGGAGADDGSPTPPKLQELKLELARVRMAASWAQVLAAKRSCDANVALIRSMRAQLASVKGRLTFPEALLNARVASLDREIDETAVQLENGRAMLLSAASDLTKAYAAMKSADVFPLTAASSRYLERKTNTNKLEYSATFLEDKVRCLREAQDLWRKRYKLFHDQVSGQDIWQYRSDARSRMAELERQLEAIQLMKSELQRSIATMTEQAEGTDGRTRQNLGQALQNAKDTVANVLNLYSSLIPNQIFLLQTFYDEASEKLNAVRIAEKVGSFGKATVMDFLNTKLWEGEGYAVTVIKLVTALLVFISSFFLSSWGSRWIQRWILYGLPSQTTAAGAAQRIVFYVLWFAFVLIALQIVNIPLTAFAFLGGAIAVAIGFGAQNLFNNLISGFILIFSRPFKVGDIIEVDGTNGIVEDIGSRSTCIRTWESFDVIVPNRYLLENRVTNWTGSDVKKREVLKVQVAYGTDTRRVEELLTKVIRDHSKALKDPSPFVLFRNFGESSLEFEMYYWVDLTAASTMKVASDMRHHIASLFRQEGIEIPFPRTDVYLVPPIEGSEAQGTLDP</sequence>
<evidence type="ECO:0000256" key="3">
    <source>
        <dbReference type="ARBA" id="ARBA00022475"/>
    </source>
</evidence>
<dbReference type="RefSeq" id="WP_015555992.1">
    <property type="nucleotide sequence ID" value="NC_021038.1"/>
</dbReference>
<evidence type="ECO:0000313" key="12">
    <source>
        <dbReference type="EMBL" id="CBL27845.1"/>
    </source>
</evidence>
<name>A0AB94IVR8_9BACT</name>
<comment type="subcellular location">
    <subcellularLocation>
        <location evidence="1">Cell membrane</location>
        <topology evidence="1">Multi-pass membrane protein</topology>
    </subcellularLocation>
</comment>
<feature type="domain" description="Mechanosensitive ion channel MscS C-terminal" evidence="11">
    <location>
        <begin position="649"/>
        <end position="732"/>
    </location>
</feature>
<dbReference type="Gene3D" id="2.30.30.60">
    <property type="match status" value="1"/>
</dbReference>
<proteinExistence type="inferred from homology"/>
<evidence type="ECO:0000256" key="4">
    <source>
        <dbReference type="ARBA" id="ARBA00022692"/>
    </source>
</evidence>
<evidence type="ECO:0000256" key="6">
    <source>
        <dbReference type="ARBA" id="ARBA00023136"/>
    </source>
</evidence>
<evidence type="ECO:0000259" key="10">
    <source>
        <dbReference type="Pfam" id="PF00924"/>
    </source>
</evidence>
<dbReference type="GO" id="GO:0005886">
    <property type="term" value="C:plasma membrane"/>
    <property type="evidence" value="ECO:0007669"/>
    <property type="project" value="UniProtKB-SubCell"/>
</dbReference>
<dbReference type="EMBL" id="FP929056">
    <property type="protein sequence ID" value="CBL27845.1"/>
    <property type="molecule type" value="Genomic_DNA"/>
</dbReference>
<keyword evidence="9" id="KW-0732">Signal</keyword>
<dbReference type="InterPro" id="IPR010920">
    <property type="entry name" value="LSM_dom_sf"/>
</dbReference>
<evidence type="ECO:0000313" key="13">
    <source>
        <dbReference type="Proteomes" id="UP000008957"/>
    </source>
</evidence>
<dbReference type="GO" id="GO:0055085">
    <property type="term" value="P:transmembrane transport"/>
    <property type="evidence" value="ECO:0007669"/>
    <property type="project" value="InterPro"/>
</dbReference>
<feature type="transmembrane region" description="Helical" evidence="8">
    <location>
        <begin position="533"/>
        <end position="550"/>
    </location>
</feature>
<keyword evidence="13" id="KW-1185">Reference proteome</keyword>
<dbReference type="AlphaFoldDB" id="A0AB94IVR8"/>
<feature type="transmembrane region" description="Helical" evidence="8">
    <location>
        <begin position="483"/>
        <end position="504"/>
    </location>
</feature>
<keyword evidence="4 8" id="KW-0812">Transmembrane</keyword>
<dbReference type="KEGG" id="sbr:SY1_03690"/>
<reference evidence="12 13" key="2">
    <citation type="submission" date="2010-03" db="EMBL/GenBank/DDBJ databases">
        <authorList>
            <person name="Pajon A."/>
        </authorList>
    </citation>
    <scope>NUCLEOTIDE SEQUENCE [LARGE SCALE GENOMIC DNA]</scope>
    <source>
        <strain evidence="12 13">SGP1</strain>
    </source>
</reference>
<protein>
    <submittedName>
        <fullName evidence="12">Small-conductance mechanosensitive channel</fullName>
    </submittedName>
</protein>
<gene>
    <name evidence="12" type="ORF">SY1_03690</name>
</gene>
<evidence type="ECO:0000256" key="1">
    <source>
        <dbReference type="ARBA" id="ARBA00004651"/>
    </source>
</evidence>
<dbReference type="Pfam" id="PF21082">
    <property type="entry name" value="MS_channel_3rd"/>
    <property type="match status" value="1"/>
</dbReference>
<dbReference type="Gene3D" id="3.30.70.100">
    <property type="match status" value="1"/>
</dbReference>
<accession>A0AB94IVR8</accession>
<keyword evidence="3" id="KW-1003">Cell membrane</keyword>
<dbReference type="InterPro" id="IPR049278">
    <property type="entry name" value="MS_channel_C"/>
</dbReference>
<feature type="coiled-coil region" evidence="7">
    <location>
        <begin position="367"/>
        <end position="401"/>
    </location>
</feature>
<evidence type="ECO:0000256" key="2">
    <source>
        <dbReference type="ARBA" id="ARBA00008017"/>
    </source>
</evidence>
<comment type="similarity">
    <text evidence="2">Belongs to the MscS (TC 1.A.23) family.</text>
</comment>